<feature type="domain" description="Prion-inhibition and propagation HeLo" evidence="1">
    <location>
        <begin position="5"/>
        <end position="197"/>
    </location>
</feature>
<proteinExistence type="predicted"/>
<dbReference type="PANTHER" id="PTHR37542">
    <property type="entry name" value="HELO DOMAIN-CONTAINING PROTEIN-RELATED"/>
    <property type="match status" value="1"/>
</dbReference>
<protein>
    <submittedName>
        <fullName evidence="2">Small s</fullName>
    </submittedName>
</protein>
<reference evidence="2" key="1">
    <citation type="journal article" date="2017" name="Mycologia">
        <title>Fusarium algeriense, sp. nov., a novel toxigenic crown rot pathogen of durum wheat from Algeria is nested in the Fusarium burgessii species complex.</title>
        <authorList>
            <person name="Laraba I."/>
            <person name="Keddad A."/>
            <person name="Boureghda H."/>
            <person name="Abdallah N."/>
            <person name="Vaughan M.M."/>
            <person name="Proctor R.H."/>
            <person name="Busman M."/>
            <person name="O'Donnell K."/>
        </authorList>
    </citation>
    <scope>NUCLEOTIDE SEQUENCE</scope>
    <source>
        <strain evidence="2">NRRL 25174</strain>
    </source>
</reference>
<accession>A0A9P5AGI4</accession>
<dbReference type="InterPro" id="IPR038305">
    <property type="entry name" value="HeLo_sf"/>
</dbReference>
<name>A0A9P5AGI4_9HYPO</name>
<evidence type="ECO:0000259" key="1">
    <source>
        <dbReference type="Pfam" id="PF14479"/>
    </source>
</evidence>
<organism evidence="2 3">
    <name type="scientific">Fusarium beomiforme</name>
    <dbReference type="NCBI Taxonomy" id="44412"/>
    <lineage>
        <taxon>Eukaryota</taxon>
        <taxon>Fungi</taxon>
        <taxon>Dikarya</taxon>
        <taxon>Ascomycota</taxon>
        <taxon>Pezizomycotina</taxon>
        <taxon>Sordariomycetes</taxon>
        <taxon>Hypocreomycetidae</taxon>
        <taxon>Hypocreales</taxon>
        <taxon>Nectriaceae</taxon>
        <taxon>Fusarium</taxon>
        <taxon>Fusarium burgessii species complex</taxon>
    </lineage>
</organism>
<evidence type="ECO:0000313" key="2">
    <source>
        <dbReference type="EMBL" id="KAF4337522.1"/>
    </source>
</evidence>
<dbReference type="Proteomes" id="UP000730481">
    <property type="component" value="Unassembled WGS sequence"/>
</dbReference>
<sequence length="320" mass="36080">MEVLGAVASTITLAALFKSCFTALDLFELYQTQDDDFNRMKLDFLLEKGRLYIWGLEMSLTDDSRPNCLRGYPLESLVARCLLQIQSSFSDAEAIRRKYDVSQLSDSLPASERFNTITRAFDNFRFKSSTGNNRRRSSVKKCKWIIRDRKKFKLLLSDVRGYNDRLKEITNILLSSARSDDLLSGLMNGITDVDTLRAVGSAWQETHPRVASVASTRAEIISVSSKIPQSSSDDGVVVDTRIAELENMTPTELRHLILQSYQVRAGPSHYLQAMKGQLDILGSPYLKCILRLAVGVASGYFYLKMRWVCSPGSLSYCFAF</sequence>
<dbReference type="InterPro" id="IPR029498">
    <property type="entry name" value="HeLo_dom"/>
</dbReference>
<dbReference type="EMBL" id="PVQB02000407">
    <property type="protein sequence ID" value="KAF4337522.1"/>
    <property type="molecule type" value="Genomic_DNA"/>
</dbReference>
<keyword evidence="3" id="KW-1185">Reference proteome</keyword>
<dbReference type="Pfam" id="PF14479">
    <property type="entry name" value="HeLo"/>
    <property type="match status" value="1"/>
</dbReference>
<dbReference type="OrthoDB" id="20872at2759"/>
<dbReference type="Gene3D" id="1.20.120.1020">
    <property type="entry name" value="Prion-inhibition and propagation, HeLo domain"/>
    <property type="match status" value="1"/>
</dbReference>
<dbReference type="AlphaFoldDB" id="A0A9P5AGI4"/>
<reference evidence="2" key="2">
    <citation type="submission" date="2020-02" db="EMBL/GenBank/DDBJ databases">
        <title>Identification and distribution of gene clusters putatively required for synthesis of sphingolipid metabolism inhibitors in phylogenetically diverse species of the filamentous fungus Fusarium.</title>
        <authorList>
            <person name="Kim H.-S."/>
            <person name="Busman M."/>
            <person name="Brown D.W."/>
            <person name="Divon H."/>
            <person name="Uhlig S."/>
            <person name="Proctor R.H."/>
        </authorList>
    </citation>
    <scope>NUCLEOTIDE SEQUENCE</scope>
    <source>
        <strain evidence="2">NRRL 25174</strain>
    </source>
</reference>
<comment type="caution">
    <text evidence="2">The sequence shown here is derived from an EMBL/GenBank/DDBJ whole genome shotgun (WGS) entry which is preliminary data.</text>
</comment>
<gene>
    <name evidence="2" type="ORF">FBEOM_8620</name>
</gene>
<evidence type="ECO:0000313" key="3">
    <source>
        <dbReference type="Proteomes" id="UP000730481"/>
    </source>
</evidence>